<evidence type="ECO:0000256" key="1">
    <source>
        <dbReference type="ARBA" id="ARBA00022475"/>
    </source>
</evidence>
<dbReference type="Gene3D" id="3.30.1490.480">
    <property type="entry name" value="Endolytic murein transglycosylase"/>
    <property type="match status" value="1"/>
</dbReference>
<comment type="subcellular location">
    <subcellularLocation>
        <location evidence="7">Cell membrane</location>
        <topology evidence="7">Single-pass membrane protein</topology>
    </subcellularLocation>
</comment>
<dbReference type="Proteomes" id="UP000295217">
    <property type="component" value="Unassembled WGS sequence"/>
</dbReference>
<dbReference type="AlphaFoldDB" id="A0A4R5ABE5"/>
<keyword evidence="4 7" id="KW-0472">Membrane</keyword>
<sequence>MSDLYTSDTSEEEIVRPRRQRRRRRKRSRFGSFVAVLASLAVIGAVLGGVYYGGSAVLNSVDGLFGEPEDYPGPGTGEVPVTIEEGATLRAMGATLVEAGVVASQDAFIAAADQNPDARSIQPGNYVLRSEMSAADAVAALVAGEGGERVSLPEGLRVEQTLERLAEASGFSAEELQAAVDAATLPEYAEGEPEGFLFPASYDLGGDVTAQSLVDGMVARFEQAATDVDLVGRADALGYTPREIVTVASIVQREVRREEDMPRVAEVIYNRLSGACAANGVPEQRLQMDSTVHYAFNDYSTVYTTQEQRQSDSPYNTYRVSGLPPGPIASPGEAALGAALNPSSDGSCYFVAVNLETGETAFAVTEADHRANREILDAYCRESDLC</sequence>
<evidence type="ECO:0000256" key="4">
    <source>
        <dbReference type="ARBA" id="ARBA00023136"/>
    </source>
</evidence>
<dbReference type="HAMAP" id="MF_02065">
    <property type="entry name" value="MltG"/>
    <property type="match status" value="1"/>
</dbReference>
<dbReference type="NCBIfam" id="TIGR00247">
    <property type="entry name" value="endolytic transglycosylase MltG"/>
    <property type="match status" value="1"/>
</dbReference>
<evidence type="ECO:0000256" key="6">
    <source>
        <dbReference type="ARBA" id="ARBA00023316"/>
    </source>
</evidence>
<evidence type="ECO:0000313" key="9">
    <source>
        <dbReference type="EMBL" id="TDD68309.1"/>
    </source>
</evidence>
<dbReference type="OrthoDB" id="9814591at2"/>
<comment type="similarity">
    <text evidence="7">Belongs to the transglycosylase MltG family.</text>
</comment>
<proteinExistence type="inferred from homology"/>
<keyword evidence="10" id="KW-1185">Reference proteome</keyword>
<feature type="transmembrane region" description="Helical" evidence="7">
    <location>
        <begin position="30"/>
        <end position="52"/>
    </location>
</feature>
<evidence type="ECO:0000256" key="7">
    <source>
        <dbReference type="HAMAP-Rule" id="MF_02065"/>
    </source>
</evidence>
<dbReference type="EMBL" id="SMLB01000021">
    <property type="protein sequence ID" value="TDD68309.1"/>
    <property type="molecule type" value="Genomic_DNA"/>
</dbReference>
<gene>
    <name evidence="7 9" type="primary">mltG</name>
    <name evidence="9" type="ORF">E1262_15995</name>
</gene>
<reference evidence="9 10" key="1">
    <citation type="submission" date="2019-02" db="EMBL/GenBank/DDBJ databases">
        <title>Draft genome sequences of novel Actinobacteria.</title>
        <authorList>
            <person name="Sahin N."/>
            <person name="Ay H."/>
            <person name="Saygin H."/>
        </authorList>
    </citation>
    <scope>NUCLEOTIDE SEQUENCE [LARGE SCALE GENOMIC DNA]</scope>
    <source>
        <strain evidence="9 10">8K307</strain>
    </source>
</reference>
<dbReference type="GO" id="GO:0008932">
    <property type="term" value="F:lytic endotransglycosylase activity"/>
    <property type="evidence" value="ECO:0007669"/>
    <property type="project" value="UniProtKB-UniRule"/>
</dbReference>
<keyword evidence="3 7" id="KW-1133">Transmembrane helix</keyword>
<evidence type="ECO:0000256" key="2">
    <source>
        <dbReference type="ARBA" id="ARBA00022692"/>
    </source>
</evidence>
<dbReference type="PANTHER" id="PTHR30518:SF2">
    <property type="entry name" value="ENDOLYTIC MUREIN TRANSGLYCOSYLASE"/>
    <property type="match status" value="1"/>
</dbReference>
<dbReference type="RefSeq" id="WP_132104145.1">
    <property type="nucleotide sequence ID" value="NZ_SMLB01000021.1"/>
</dbReference>
<protein>
    <recommendedName>
        <fullName evidence="7">Endolytic murein transglycosylase</fullName>
        <ecNumber evidence="7">4.2.2.29</ecNumber>
    </recommendedName>
    <alternativeName>
        <fullName evidence="7">Peptidoglycan lytic transglycosylase</fullName>
    </alternativeName>
    <alternativeName>
        <fullName evidence="7">Peptidoglycan polymerization terminase</fullName>
    </alternativeName>
</protein>
<dbReference type="EC" id="4.2.2.29" evidence="7"/>
<dbReference type="PANTHER" id="PTHR30518">
    <property type="entry name" value="ENDOLYTIC MUREIN TRANSGLYCOSYLASE"/>
    <property type="match status" value="1"/>
</dbReference>
<keyword evidence="6 7" id="KW-0961">Cell wall biogenesis/degradation</keyword>
<evidence type="ECO:0000256" key="5">
    <source>
        <dbReference type="ARBA" id="ARBA00023239"/>
    </source>
</evidence>
<keyword evidence="1 7" id="KW-1003">Cell membrane</keyword>
<evidence type="ECO:0000313" key="10">
    <source>
        <dbReference type="Proteomes" id="UP000295217"/>
    </source>
</evidence>
<keyword evidence="2 7" id="KW-0812">Transmembrane</keyword>
<comment type="function">
    <text evidence="7">Functions as a peptidoglycan terminase that cleaves nascent peptidoglycan strands endolytically to terminate their elongation.</text>
</comment>
<dbReference type="GO" id="GO:0009252">
    <property type="term" value="P:peptidoglycan biosynthetic process"/>
    <property type="evidence" value="ECO:0007669"/>
    <property type="project" value="UniProtKB-UniRule"/>
</dbReference>
<dbReference type="GO" id="GO:0071555">
    <property type="term" value="P:cell wall organization"/>
    <property type="evidence" value="ECO:0007669"/>
    <property type="project" value="UniProtKB-KW"/>
</dbReference>
<dbReference type="Pfam" id="PF02618">
    <property type="entry name" value="YceG"/>
    <property type="match status" value="1"/>
</dbReference>
<evidence type="ECO:0000256" key="8">
    <source>
        <dbReference type="SAM" id="MobiDB-lite"/>
    </source>
</evidence>
<keyword evidence="5 7" id="KW-0456">Lyase</keyword>
<dbReference type="GO" id="GO:0005886">
    <property type="term" value="C:plasma membrane"/>
    <property type="evidence" value="ECO:0007669"/>
    <property type="project" value="UniProtKB-SubCell"/>
</dbReference>
<evidence type="ECO:0000256" key="3">
    <source>
        <dbReference type="ARBA" id="ARBA00022989"/>
    </source>
</evidence>
<comment type="catalytic activity">
    <reaction evidence="7">
        <text>a peptidoglycan chain = a peptidoglycan chain with N-acetyl-1,6-anhydromuramyl-[peptide] at the reducing end + a peptidoglycan chain with N-acetylglucosamine at the non-reducing end.</text>
        <dbReference type="EC" id="4.2.2.29"/>
    </reaction>
</comment>
<feature type="region of interest" description="Disordered" evidence="8">
    <location>
        <begin position="1"/>
        <end position="21"/>
    </location>
</feature>
<organism evidence="9 10">
    <name type="scientific">Jiangella aurantiaca</name>
    <dbReference type="NCBI Taxonomy" id="2530373"/>
    <lineage>
        <taxon>Bacteria</taxon>
        <taxon>Bacillati</taxon>
        <taxon>Actinomycetota</taxon>
        <taxon>Actinomycetes</taxon>
        <taxon>Jiangellales</taxon>
        <taxon>Jiangellaceae</taxon>
        <taxon>Jiangella</taxon>
    </lineage>
</organism>
<name>A0A4R5ABE5_9ACTN</name>
<accession>A0A4R5ABE5</accession>
<feature type="site" description="Important for catalytic activity" evidence="7">
    <location>
        <position position="254"/>
    </location>
</feature>
<comment type="caution">
    <text evidence="9">The sequence shown here is derived from an EMBL/GenBank/DDBJ whole genome shotgun (WGS) entry which is preliminary data.</text>
</comment>
<dbReference type="InterPro" id="IPR003770">
    <property type="entry name" value="MLTG-like"/>
</dbReference>
<dbReference type="CDD" id="cd08010">
    <property type="entry name" value="MltG_like"/>
    <property type="match status" value="1"/>
</dbReference>